<dbReference type="Pfam" id="PF22725">
    <property type="entry name" value="GFO_IDH_MocA_C3"/>
    <property type="match status" value="1"/>
</dbReference>
<sequence>MNKSMRIVKWGIIGLGKIADKFAQDLNTVENAKLVAVASRSQQKANDFAEKYQVENAYNSYEDLAKDFNIDAVYIATPHSFHKDHSILCLQNKKAVLCEKPFAMDLQEVSIMIAAAKANNVLLMEALWTCFLPHYKYVLDIVESKKYGDLIELQADFGFKAEYNLQSRLMKKEVGGGSLLDIGIYPIFTALSALGIPNSIAAKATFFETGADSSCSMTFEYDNAKAFLKSTLLEETKTVAIFTFEEGEIKINGRFHEPSTVTIIKNQTEKTINFNYKTIGYSYEIEHFNQLLRDDKTESNIMTFELSKNLIKTLDKVRKQIGLEY</sequence>
<dbReference type="PANTHER" id="PTHR22604:SF105">
    <property type="entry name" value="TRANS-1,2-DIHYDROBENZENE-1,2-DIOL DEHYDROGENASE"/>
    <property type="match status" value="1"/>
</dbReference>
<dbReference type="PANTHER" id="PTHR22604">
    <property type="entry name" value="OXIDOREDUCTASES"/>
    <property type="match status" value="1"/>
</dbReference>
<reference evidence="5 6" key="1">
    <citation type="submission" date="2016-12" db="EMBL/GenBank/DDBJ databases">
        <title>Trade-off between light-utilization and light-protection in marine flavobacteria.</title>
        <authorList>
            <person name="Kumagai Y."/>
            <person name="Yoshizawa S."/>
            <person name="Kogure K."/>
            <person name="Iwasaki W."/>
        </authorList>
    </citation>
    <scope>NUCLEOTIDE SEQUENCE [LARGE SCALE GENOMIC DNA]</scope>
    <source>
        <strain evidence="5 6">NBRC 108759</strain>
    </source>
</reference>
<dbReference type="InterPro" id="IPR050984">
    <property type="entry name" value="Gfo/Idh/MocA_domain"/>
</dbReference>
<dbReference type="Pfam" id="PF01408">
    <property type="entry name" value="GFO_IDH_MocA"/>
    <property type="match status" value="1"/>
</dbReference>
<dbReference type="Gene3D" id="3.30.360.10">
    <property type="entry name" value="Dihydrodipicolinate Reductase, domain 2"/>
    <property type="match status" value="1"/>
</dbReference>
<organism evidence="5 6">
    <name type="scientific">Polaribacter porphyrae</name>
    <dbReference type="NCBI Taxonomy" id="1137780"/>
    <lineage>
        <taxon>Bacteria</taxon>
        <taxon>Pseudomonadati</taxon>
        <taxon>Bacteroidota</taxon>
        <taxon>Flavobacteriia</taxon>
        <taxon>Flavobacteriales</taxon>
        <taxon>Flavobacteriaceae</taxon>
    </lineage>
</organism>
<comment type="similarity">
    <text evidence="1">Belongs to the Gfo/Idh/MocA family.</text>
</comment>
<dbReference type="SUPFAM" id="SSF51735">
    <property type="entry name" value="NAD(P)-binding Rossmann-fold domains"/>
    <property type="match status" value="1"/>
</dbReference>
<proteinExistence type="inferred from homology"/>
<dbReference type="RefSeq" id="WP_105014273.1">
    <property type="nucleotide sequence ID" value="NZ_MSCN01000001.1"/>
</dbReference>
<dbReference type="EMBL" id="MSCN01000001">
    <property type="protein sequence ID" value="PQJ77691.1"/>
    <property type="molecule type" value="Genomic_DNA"/>
</dbReference>
<gene>
    <name evidence="5" type="ORF">BTO18_00165</name>
</gene>
<dbReference type="AlphaFoldDB" id="A0A2S7WK58"/>
<evidence type="ECO:0000256" key="1">
    <source>
        <dbReference type="ARBA" id="ARBA00010928"/>
    </source>
</evidence>
<evidence type="ECO:0000259" key="3">
    <source>
        <dbReference type="Pfam" id="PF01408"/>
    </source>
</evidence>
<dbReference type="Proteomes" id="UP000238882">
    <property type="component" value="Unassembled WGS sequence"/>
</dbReference>
<dbReference type="SUPFAM" id="SSF55347">
    <property type="entry name" value="Glyceraldehyde-3-phosphate dehydrogenase-like, C-terminal domain"/>
    <property type="match status" value="1"/>
</dbReference>
<dbReference type="GO" id="GO:0000166">
    <property type="term" value="F:nucleotide binding"/>
    <property type="evidence" value="ECO:0007669"/>
    <property type="project" value="InterPro"/>
</dbReference>
<accession>A0A2S7WK58</accession>
<feature type="domain" description="Gfo/Idh/MocA-like oxidoreductase N-terminal" evidence="3">
    <location>
        <begin position="9"/>
        <end position="125"/>
    </location>
</feature>
<dbReference type="InterPro" id="IPR055170">
    <property type="entry name" value="GFO_IDH_MocA-like_dom"/>
</dbReference>
<evidence type="ECO:0000313" key="5">
    <source>
        <dbReference type="EMBL" id="PQJ77691.1"/>
    </source>
</evidence>
<dbReference type="GO" id="GO:0016491">
    <property type="term" value="F:oxidoreductase activity"/>
    <property type="evidence" value="ECO:0007669"/>
    <property type="project" value="UniProtKB-KW"/>
</dbReference>
<keyword evidence="6" id="KW-1185">Reference proteome</keyword>
<evidence type="ECO:0000256" key="2">
    <source>
        <dbReference type="ARBA" id="ARBA00023002"/>
    </source>
</evidence>
<comment type="caution">
    <text evidence="5">The sequence shown here is derived from an EMBL/GenBank/DDBJ whole genome shotgun (WGS) entry which is preliminary data.</text>
</comment>
<dbReference type="OrthoDB" id="9815825at2"/>
<dbReference type="InterPro" id="IPR036291">
    <property type="entry name" value="NAD(P)-bd_dom_sf"/>
</dbReference>
<feature type="domain" description="GFO/IDH/MocA-like oxidoreductase" evidence="4">
    <location>
        <begin position="136"/>
        <end position="236"/>
    </location>
</feature>
<name>A0A2S7WK58_9FLAO</name>
<evidence type="ECO:0000259" key="4">
    <source>
        <dbReference type="Pfam" id="PF22725"/>
    </source>
</evidence>
<dbReference type="InterPro" id="IPR000683">
    <property type="entry name" value="Gfo/Idh/MocA-like_OxRdtase_N"/>
</dbReference>
<protein>
    <submittedName>
        <fullName evidence="5">Oxidoreductase</fullName>
    </submittedName>
</protein>
<keyword evidence="2" id="KW-0560">Oxidoreductase</keyword>
<evidence type="ECO:0000313" key="6">
    <source>
        <dbReference type="Proteomes" id="UP000238882"/>
    </source>
</evidence>
<dbReference type="Gene3D" id="3.40.50.720">
    <property type="entry name" value="NAD(P)-binding Rossmann-like Domain"/>
    <property type="match status" value="1"/>
</dbReference>